<sequence>MLVLVQLSSINSFLLTYTRSTGNTLVELHQFFEDDPDDYRLEMEAEVRLKALYSCLVNATSRTMLQIGLSGLLTYVKASQRSSTIDELLISKDYISEIITIAADHFTTAPLLSATCLYECMLRYPKKFSPFLINKFRPLLPRIIYKKTSGPSEICCKCIAHLSVLGIPSASKQAKSWKNEYDRYLKIASLLIDQIYSGVNDCLCTEVTDIETTLIAEIGDVISSTDHATIFSNCCNILRYLFYVHLDSQVTVPCERTFKIISKVISINSQQFNALHRKHNLPTLLGSCVQLCDTLVTYNPSSFMFNIRSIFALFISLLDLVRPQAEYLTLSINIYQLLTNLLAIFHRQVRIDVDILQKLIRWIINDSTVRTRSKVPVAYLSRPDHQLSQAAMNCTQQLLNIYSDHMPKDQYSLIQNHFLQTLMICQASSIINKPYDNELCRVGLYNILECLLINERADCSTIIAISKDLIDNAVSLDSSVKVKMAVRKLKLVWQQVNDSTSHLYQPWSFLNVDKPRKVLPNNINSSMKTSELRNVFITPSMPMISNIESSSISMMNTEHERLMHSLPISKPSSVHQTPMETAENTFLQAPPPMTYSTLDVLLPSQQSNLETFVQPMNEHHKDEYNRISEQHRKRPKLVDTRPVEIDDDNDDDGAEQIFANESDNGEHDNEQMDDYDEEEEDEEMDESDEIDDEVEDDGRSEISSDDDDDVNERMVHTNGIKKFNQYLGTRQSNVDLLGISNAQSEAYLQTMNDNLHKKFRRQNHVDQHYPSVHPTSTDFSHNNNNNDQIYFPSQLNGDHKNNTNKPANGNGPILSKNGGDDDDDDIVLVSDDDNDDDDDSVDKKSETKNTSVCFSEPTTYIADIPATFTETATTTATTIVTNDASSAKDLLEDIDRIKIYSMFRFVFLSSLEPSQIVATRVKLLRSLRLALQCSSELSLIVFNLWKQFIRHLSTNVDILSSMMLQLIASLLPFHEINFEHFQELVLLMLNNISNSQIAAIADDLLLIPQLNRMDNIQTKLNKCKKLHTTEVTDNQTKVKNDERTLLENKFQRLITLLNFDMVDIRLHALNSLENLLKTNRPYLLQMCLSRDTVPPIITRLILTLLERCNDTNQNIRFIAINSLGEIGAIDPGRIEFRKLYSKIVTSTSLINRLLSNSNSEINTDDLKRCYFKLYSQEFALELFAELTRAFLAADQVRQQDTISYAIQECLKFYNLNLSDDNEKVKVNQELWAKLNQEQQDLFKPLRTSKYVLTDETNLKTSRSQEAILKQLTVKTYEQWLTQYVPYLIQHLPNNNYYHLFHSCLFAVRFNRSVEQNGIQQIRASDTVGAPVMFYA</sequence>
<feature type="region of interest" description="Disordered" evidence="1">
    <location>
        <begin position="623"/>
        <end position="712"/>
    </location>
</feature>
<feature type="compositionally biased region" description="Polar residues" evidence="1">
    <location>
        <begin position="773"/>
        <end position="796"/>
    </location>
</feature>
<feature type="region of interest" description="Disordered" evidence="1">
    <location>
        <begin position="768"/>
        <end position="848"/>
    </location>
</feature>
<evidence type="ECO:0000313" key="3">
    <source>
        <dbReference type="Proteomes" id="UP000663842"/>
    </source>
</evidence>
<gene>
    <name evidence="2" type="ORF">UXM345_LOCUS24830</name>
</gene>
<feature type="compositionally biased region" description="Acidic residues" evidence="1">
    <location>
        <begin position="820"/>
        <end position="840"/>
    </location>
</feature>
<feature type="compositionally biased region" description="Acidic residues" evidence="1">
    <location>
        <begin position="671"/>
        <end position="696"/>
    </location>
</feature>
<feature type="compositionally biased region" description="Acidic residues" evidence="1">
    <location>
        <begin position="645"/>
        <end position="654"/>
    </location>
</feature>
<comment type="caution">
    <text evidence="2">The sequence shown here is derived from an EMBL/GenBank/DDBJ whole genome shotgun (WGS) entry which is preliminary data.</text>
</comment>
<feature type="non-terminal residue" evidence="2">
    <location>
        <position position="1"/>
    </location>
</feature>
<feature type="compositionally biased region" description="Basic and acidic residues" evidence="1">
    <location>
        <begin position="623"/>
        <end position="644"/>
    </location>
</feature>
<evidence type="ECO:0000256" key="1">
    <source>
        <dbReference type="SAM" id="MobiDB-lite"/>
    </source>
</evidence>
<dbReference type="InterPro" id="IPR016024">
    <property type="entry name" value="ARM-type_fold"/>
</dbReference>
<reference evidence="2" key="1">
    <citation type="submission" date="2021-02" db="EMBL/GenBank/DDBJ databases">
        <authorList>
            <person name="Nowell W R."/>
        </authorList>
    </citation>
    <scope>NUCLEOTIDE SEQUENCE</scope>
</reference>
<dbReference type="SUPFAM" id="SSF48371">
    <property type="entry name" value="ARM repeat"/>
    <property type="match status" value="1"/>
</dbReference>
<dbReference type="Proteomes" id="UP000663842">
    <property type="component" value="Unassembled WGS sequence"/>
</dbReference>
<organism evidence="2 3">
    <name type="scientific">Rotaria magnacalcarata</name>
    <dbReference type="NCBI Taxonomy" id="392030"/>
    <lineage>
        <taxon>Eukaryota</taxon>
        <taxon>Metazoa</taxon>
        <taxon>Spiralia</taxon>
        <taxon>Gnathifera</taxon>
        <taxon>Rotifera</taxon>
        <taxon>Eurotatoria</taxon>
        <taxon>Bdelloidea</taxon>
        <taxon>Philodinida</taxon>
        <taxon>Philodinidae</taxon>
        <taxon>Rotaria</taxon>
    </lineage>
</organism>
<accession>A0A819Y7F6</accession>
<proteinExistence type="predicted"/>
<evidence type="ECO:0000313" key="2">
    <source>
        <dbReference type="EMBL" id="CAF4145767.1"/>
    </source>
</evidence>
<name>A0A819Y7F6_9BILA</name>
<dbReference type="EMBL" id="CAJOBF010004609">
    <property type="protein sequence ID" value="CAF4145767.1"/>
    <property type="molecule type" value="Genomic_DNA"/>
</dbReference>
<protein>
    <submittedName>
        <fullName evidence="2">Uncharacterized protein</fullName>
    </submittedName>
</protein>